<gene>
    <name evidence="2" type="ORF">SDRG_15417</name>
</gene>
<evidence type="ECO:0000256" key="1">
    <source>
        <dbReference type="SAM" id="MobiDB-lite"/>
    </source>
</evidence>
<evidence type="ECO:0000313" key="3">
    <source>
        <dbReference type="Proteomes" id="UP000030762"/>
    </source>
</evidence>
<name>T0RB31_SAPDV</name>
<proteinExistence type="predicted"/>
<dbReference type="Proteomes" id="UP000030762">
    <property type="component" value="Unassembled WGS sequence"/>
</dbReference>
<organism evidence="2 3">
    <name type="scientific">Saprolegnia diclina (strain VS20)</name>
    <dbReference type="NCBI Taxonomy" id="1156394"/>
    <lineage>
        <taxon>Eukaryota</taxon>
        <taxon>Sar</taxon>
        <taxon>Stramenopiles</taxon>
        <taxon>Oomycota</taxon>
        <taxon>Saprolegniomycetes</taxon>
        <taxon>Saprolegniales</taxon>
        <taxon>Saprolegniaceae</taxon>
        <taxon>Saprolegnia</taxon>
    </lineage>
</organism>
<feature type="region of interest" description="Disordered" evidence="1">
    <location>
        <begin position="1"/>
        <end position="28"/>
    </location>
</feature>
<dbReference type="GeneID" id="19956144"/>
<dbReference type="AlphaFoldDB" id="T0RB31"/>
<dbReference type="RefSeq" id="XP_008619810.1">
    <property type="nucleotide sequence ID" value="XM_008621588.1"/>
</dbReference>
<dbReference type="OMA" id="AHYVAPF"/>
<dbReference type="VEuPathDB" id="FungiDB:SDRG_15417"/>
<dbReference type="InParanoid" id="T0RB31"/>
<dbReference type="OrthoDB" id="10337057at2759"/>
<accession>T0RB31</accession>
<dbReference type="EMBL" id="JH767222">
    <property type="protein sequence ID" value="EQC26767.1"/>
    <property type="molecule type" value="Genomic_DNA"/>
</dbReference>
<keyword evidence="3" id="KW-1185">Reference proteome</keyword>
<protein>
    <submittedName>
        <fullName evidence="2">Uncharacterized protein</fullName>
    </submittedName>
</protein>
<reference evidence="2 3" key="1">
    <citation type="submission" date="2012-04" db="EMBL/GenBank/DDBJ databases">
        <title>The Genome Sequence of Saprolegnia declina VS20.</title>
        <authorList>
            <consortium name="The Broad Institute Genome Sequencing Platform"/>
            <person name="Russ C."/>
            <person name="Nusbaum C."/>
            <person name="Tyler B."/>
            <person name="van West P."/>
            <person name="Dieguez-Uribeondo J."/>
            <person name="de Bruijn I."/>
            <person name="Tripathy S."/>
            <person name="Jiang R."/>
            <person name="Young S.K."/>
            <person name="Zeng Q."/>
            <person name="Gargeya S."/>
            <person name="Fitzgerald M."/>
            <person name="Haas B."/>
            <person name="Abouelleil A."/>
            <person name="Alvarado L."/>
            <person name="Arachchi H.M."/>
            <person name="Berlin A."/>
            <person name="Chapman S.B."/>
            <person name="Goldberg J."/>
            <person name="Griggs A."/>
            <person name="Gujja S."/>
            <person name="Hansen M."/>
            <person name="Howarth C."/>
            <person name="Imamovic A."/>
            <person name="Larimer J."/>
            <person name="McCowen C."/>
            <person name="Montmayeur A."/>
            <person name="Murphy C."/>
            <person name="Neiman D."/>
            <person name="Pearson M."/>
            <person name="Priest M."/>
            <person name="Roberts A."/>
            <person name="Saif S."/>
            <person name="Shea T."/>
            <person name="Sisk P."/>
            <person name="Sykes S."/>
            <person name="Wortman J."/>
            <person name="Nusbaum C."/>
            <person name="Birren B."/>
        </authorList>
    </citation>
    <scope>NUCLEOTIDE SEQUENCE [LARGE SCALE GENOMIC DNA]</scope>
    <source>
        <strain evidence="2 3">VS20</strain>
    </source>
</reference>
<evidence type="ECO:0000313" key="2">
    <source>
        <dbReference type="EMBL" id="EQC26767.1"/>
    </source>
</evidence>
<sequence length="307" mass="32649">MVPCLAAPSSRRKTTAAMQQRGRGKSTSALYEARDTTRVQRARSCYLPSARAFDVACHYNAQDHSVVLAHGATFARVLVQALESACGALASSALVIDEATVTNVVGVAITTARTAFRGQDATAEASLSVAFAHPETHKLYVYTLGRAKVLVVRDHAIVFESSSVLHGFHTPARVRAAPDAGPLMGRTEVFQLAPHDNALLLSASIADTLFADEIAAASPRELVHRCTQRTMSLMPHTSPLATRAAAMYAQLTQRDEAASVRPLLGRAHYVAPFAPIDLSQIHALATTPRLPNDVACIALTVPAPAAQ</sequence>